<evidence type="ECO:0000313" key="3">
    <source>
        <dbReference type="Proteomes" id="UP000326611"/>
    </source>
</evidence>
<feature type="transmembrane region" description="Helical" evidence="1">
    <location>
        <begin position="268"/>
        <end position="286"/>
    </location>
</feature>
<feature type="transmembrane region" description="Helical" evidence="1">
    <location>
        <begin position="156"/>
        <end position="174"/>
    </location>
</feature>
<evidence type="ECO:0000256" key="1">
    <source>
        <dbReference type="SAM" id="Phobius"/>
    </source>
</evidence>
<evidence type="ECO:0008006" key="4">
    <source>
        <dbReference type="Google" id="ProtNLM"/>
    </source>
</evidence>
<feature type="transmembrane region" description="Helical" evidence="1">
    <location>
        <begin position="108"/>
        <end position="124"/>
    </location>
</feature>
<protein>
    <recommendedName>
        <fullName evidence="4">EpsG family protein</fullName>
    </recommendedName>
</protein>
<dbReference type="Proteomes" id="UP000326611">
    <property type="component" value="Unassembled WGS sequence"/>
</dbReference>
<feature type="transmembrane region" description="Helical" evidence="1">
    <location>
        <begin position="234"/>
        <end position="253"/>
    </location>
</feature>
<evidence type="ECO:0000313" key="2">
    <source>
        <dbReference type="EMBL" id="VVP77602.1"/>
    </source>
</evidence>
<feature type="transmembrane region" description="Helical" evidence="1">
    <location>
        <begin position="208"/>
        <end position="229"/>
    </location>
</feature>
<organism evidence="2 3">
    <name type="scientific">Pseudomonas fluorescens</name>
    <dbReference type="NCBI Taxonomy" id="294"/>
    <lineage>
        <taxon>Bacteria</taxon>
        <taxon>Pseudomonadati</taxon>
        <taxon>Pseudomonadota</taxon>
        <taxon>Gammaproteobacteria</taxon>
        <taxon>Pseudomonadales</taxon>
        <taxon>Pseudomonadaceae</taxon>
        <taxon>Pseudomonas</taxon>
    </lineage>
</organism>
<sequence length="356" mass="40838">MTGLDLYGTALYAVSAFLFLFAGVKVLVPDRRAVLAYRALEIFVVFVTIVIVSDYVANRPFDMEGDTAVYVNFFNDLNSGLENPFETFEPGFIALVRLFGYLGLDCRNFFYLITFMFLWSYYLLSKAVFGRQSVWSLFVFGLLLFYPFFFSLTANIIRQGFSLCFINFALLFVAKGYRYRGGVFSILATLFHKSSIVYFPFFLFRKRISHVSVYVVLGLWGVVSVASYLKLFELLVVILFEFLSGYGLVVNYSDVEKIDYVTGFRWDFWAFSSFAVFLLVAIKLLGQGHKKEVYVFYVSAFLACLHIAMFDVAYNDRFGIYSWIFYPLELGYLIRAVGANIAAGKQLKDMQTQVIV</sequence>
<feature type="transmembrane region" description="Helical" evidence="1">
    <location>
        <begin position="320"/>
        <end position="343"/>
    </location>
</feature>
<feature type="transmembrane region" description="Helical" evidence="1">
    <location>
        <begin position="35"/>
        <end position="57"/>
    </location>
</feature>
<dbReference type="Pfam" id="PF14897">
    <property type="entry name" value="EpsG"/>
    <property type="match status" value="1"/>
</dbReference>
<name>A0A5E7RSY3_PSEFL</name>
<proteinExistence type="predicted"/>
<dbReference type="RefSeq" id="WP_150770081.1">
    <property type="nucleotide sequence ID" value="NZ_CABVIY010000002.1"/>
</dbReference>
<gene>
    <name evidence="2" type="ORF">PS918_02007</name>
</gene>
<dbReference type="AlphaFoldDB" id="A0A5E7RSY3"/>
<feature type="transmembrane region" description="Helical" evidence="1">
    <location>
        <begin position="6"/>
        <end position="28"/>
    </location>
</feature>
<feature type="transmembrane region" description="Helical" evidence="1">
    <location>
        <begin position="293"/>
        <end position="314"/>
    </location>
</feature>
<keyword evidence="1" id="KW-0812">Transmembrane</keyword>
<dbReference type="OrthoDB" id="7054394at2"/>
<keyword evidence="1" id="KW-1133">Transmembrane helix</keyword>
<keyword evidence="1" id="KW-0472">Membrane</keyword>
<dbReference type="InterPro" id="IPR049458">
    <property type="entry name" value="EpsG-like"/>
</dbReference>
<feature type="transmembrane region" description="Helical" evidence="1">
    <location>
        <begin position="181"/>
        <end position="202"/>
    </location>
</feature>
<accession>A0A5E7RSY3</accession>
<dbReference type="EMBL" id="CABVIY010000002">
    <property type="protein sequence ID" value="VVP77602.1"/>
    <property type="molecule type" value="Genomic_DNA"/>
</dbReference>
<reference evidence="2 3" key="1">
    <citation type="submission" date="2019-09" db="EMBL/GenBank/DDBJ databases">
        <authorList>
            <person name="Chandra G."/>
            <person name="Truman W A."/>
        </authorList>
    </citation>
    <scope>NUCLEOTIDE SEQUENCE [LARGE SCALE GENOMIC DNA]</scope>
    <source>
        <strain evidence="2">PS918</strain>
    </source>
</reference>
<feature type="transmembrane region" description="Helical" evidence="1">
    <location>
        <begin position="133"/>
        <end position="150"/>
    </location>
</feature>